<keyword evidence="3" id="KW-1185">Reference proteome</keyword>
<gene>
    <name evidence="2" type="ORF">HanXRQr2_Chr01g0040071</name>
</gene>
<evidence type="ECO:0000313" key="2">
    <source>
        <dbReference type="EMBL" id="KAF5823598.1"/>
    </source>
</evidence>
<dbReference type="AlphaFoldDB" id="A0A9K3P5T7"/>
<feature type="domain" description="KIB1-4 beta-propeller" evidence="1">
    <location>
        <begin position="467"/>
        <end position="709"/>
    </location>
</feature>
<protein>
    <recommendedName>
        <fullName evidence="1">KIB1-4 beta-propeller domain-containing protein</fullName>
    </recommendedName>
</protein>
<accession>A0A9K3P5T7</accession>
<dbReference type="EMBL" id="MNCJ02000316">
    <property type="protein sequence ID" value="KAF5823598.1"/>
    <property type="molecule type" value="Genomic_DNA"/>
</dbReference>
<dbReference type="Pfam" id="PF03478">
    <property type="entry name" value="Beta-prop_KIB1-4"/>
    <property type="match status" value="2"/>
</dbReference>
<evidence type="ECO:0000313" key="3">
    <source>
        <dbReference type="Proteomes" id="UP000215914"/>
    </source>
</evidence>
<sequence>MEMEQKHTCASICDQLPTLSSNHPWLVDHNLEEDDNRDHIVYTMRDPPTQRRCRIPSPLGRRIRGCFYGWVILSNHPHNDMWSLWNPETSKIICLPRLITEYAVLCSDTYGVFASGTIQQCCLSSPPDDPGSIFMVTAAEYTLFFCRLDCKRKRLKWVEMSYAQQMRSIAGCDSILYCLTCCNGNVYALNNVPGNRVVIHLDIVVKDKGIVISLLPCLKLPAFYEYRYMYDCPNSVVFLKGCCTELFCIKLGLNKRGHVEKQSFGGVCVFKLDMTNKRWEQVEDLNDATFFLDLAHDCSAFYSPTIASELGGYVHFLDKSAKVTYSFDFKNKTIALSSMPSLVLPTKLFGCRQQGEPGEIKSQQENEVVVRDDEVDSNNMSLATREENIGSRLLNIPLDVLKTIMGFCVGIEYLNFRATCKLCHLAAPMIRWSKGGRLQNYSLASPWLMMLDKDRGVISFTDPKFGDKYFIKTPQELIGNVQIHCSMGGWLLIRRHDGPLMFFNPFTSDTRELPFAPYFDTYCFSAPPTASDCMVVGFTTRTEWHVYVHFVARELSWRRFHLKYCCDSHTLHFATRYGKNLYALYNNGGVGFIDTGNLVYTGVRGLTIAGNLDYVWREGPRSSCVSPKQSFLTKCDQQLLLVIVGEFGECVEVFKLNDSTKWEKTESLGRHAIYICGKACLCVEAKMPEMANKIYFPRIHSENRKIVFYSLTTRRYHTFNGQDIEESFGDFMGTKHYIDPHVWIEPSWS</sequence>
<organism evidence="2 3">
    <name type="scientific">Helianthus annuus</name>
    <name type="common">Common sunflower</name>
    <dbReference type="NCBI Taxonomy" id="4232"/>
    <lineage>
        <taxon>Eukaryota</taxon>
        <taxon>Viridiplantae</taxon>
        <taxon>Streptophyta</taxon>
        <taxon>Embryophyta</taxon>
        <taxon>Tracheophyta</taxon>
        <taxon>Spermatophyta</taxon>
        <taxon>Magnoliopsida</taxon>
        <taxon>eudicotyledons</taxon>
        <taxon>Gunneridae</taxon>
        <taxon>Pentapetalae</taxon>
        <taxon>asterids</taxon>
        <taxon>campanulids</taxon>
        <taxon>Asterales</taxon>
        <taxon>Asteraceae</taxon>
        <taxon>Asteroideae</taxon>
        <taxon>Heliantheae alliance</taxon>
        <taxon>Heliantheae</taxon>
        <taxon>Helianthus</taxon>
    </lineage>
</organism>
<dbReference type="Gramene" id="mRNA:HanXRQr2_Chr01g0040071">
    <property type="protein sequence ID" value="mRNA:HanXRQr2_Chr01g0040071"/>
    <property type="gene ID" value="HanXRQr2_Chr01g0040071"/>
</dbReference>
<dbReference type="PANTHER" id="PTHR33127:SF5">
    <property type="entry name" value="TRANSMEMBRANE PROTEIN"/>
    <property type="match status" value="1"/>
</dbReference>
<dbReference type="PANTHER" id="PTHR33127">
    <property type="entry name" value="TRANSMEMBRANE PROTEIN"/>
    <property type="match status" value="1"/>
</dbReference>
<dbReference type="InterPro" id="IPR005174">
    <property type="entry name" value="KIB1-4_b-propeller"/>
</dbReference>
<proteinExistence type="predicted"/>
<name>A0A9K3P5T7_HELAN</name>
<comment type="caution">
    <text evidence="2">The sequence shown here is derived from an EMBL/GenBank/DDBJ whole genome shotgun (WGS) entry which is preliminary data.</text>
</comment>
<feature type="domain" description="KIB1-4 beta-propeller" evidence="1">
    <location>
        <begin position="50"/>
        <end position="318"/>
    </location>
</feature>
<dbReference type="Proteomes" id="UP000215914">
    <property type="component" value="Unassembled WGS sequence"/>
</dbReference>
<reference evidence="2" key="2">
    <citation type="submission" date="2020-06" db="EMBL/GenBank/DDBJ databases">
        <title>Helianthus annuus Genome sequencing and assembly Release 2.</title>
        <authorList>
            <person name="Gouzy J."/>
            <person name="Langlade N."/>
            <person name="Munos S."/>
        </authorList>
    </citation>
    <scope>NUCLEOTIDE SEQUENCE</scope>
    <source>
        <tissue evidence="2">Leaves</tissue>
    </source>
</reference>
<reference evidence="2" key="1">
    <citation type="journal article" date="2017" name="Nature">
        <title>The sunflower genome provides insights into oil metabolism, flowering and Asterid evolution.</title>
        <authorList>
            <person name="Badouin H."/>
            <person name="Gouzy J."/>
            <person name="Grassa C.J."/>
            <person name="Murat F."/>
            <person name="Staton S.E."/>
            <person name="Cottret L."/>
            <person name="Lelandais-Briere C."/>
            <person name="Owens G.L."/>
            <person name="Carrere S."/>
            <person name="Mayjonade B."/>
            <person name="Legrand L."/>
            <person name="Gill N."/>
            <person name="Kane N.C."/>
            <person name="Bowers J.E."/>
            <person name="Hubner S."/>
            <person name="Bellec A."/>
            <person name="Berard A."/>
            <person name="Berges H."/>
            <person name="Blanchet N."/>
            <person name="Boniface M.C."/>
            <person name="Brunel D."/>
            <person name="Catrice O."/>
            <person name="Chaidir N."/>
            <person name="Claudel C."/>
            <person name="Donnadieu C."/>
            <person name="Faraut T."/>
            <person name="Fievet G."/>
            <person name="Helmstetter N."/>
            <person name="King M."/>
            <person name="Knapp S.J."/>
            <person name="Lai Z."/>
            <person name="Le Paslier M.C."/>
            <person name="Lippi Y."/>
            <person name="Lorenzon L."/>
            <person name="Mandel J.R."/>
            <person name="Marage G."/>
            <person name="Marchand G."/>
            <person name="Marquand E."/>
            <person name="Bret-Mestries E."/>
            <person name="Morien E."/>
            <person name="Nambeesan S."/>
            <person name="Nguyen T."/>
            <person name="Pegot-Espagnet P."/>
            <person name="Pouilly N."/>
            <person name="Raftis F."/>
            <person name="Sallet E."/>
            <person name="Schiex T."/>
            <person name="Thomas J."/>
            <person name="Vandecasteele C."/>
            <person name="Vares D."/>
            <person name="Vear F."/>
            <person name="Vautrin S."/>
            <person name="Crespi M."/>
            <person name="Mangin B."/>
            <person name="Burke J.M."/>
            <person name="Salse J."/>
            <person name="Munos S."/>
            <person name="Vincourt P."/>
            <person name="Rieseberg L.H."/>
            <person name="Langlade N.B."/>
        </authorList>
    </citation>
    <scope>NUCLEOTIDE SEQUENCE</scope>
    <source>
        <tissue evidence="2">Leaves</tissue>
    </source>
</reference>
<evidence type="ECO:0000259" key="1">
    <source>
        <dbReference type="Pfam" id="PF03478"/>
    </source>
</evidence>